<reference evidence="8" key="1">
    <citation type="journal article" date="2020" name="bioRxiv">
        <title>Comparative genomics of Chlamydomonas.</title>
        <authorList>
            <person name="Craig R.J."/>
            <person name="Hasan A.R."/>
            <person name="Ness R.W."/>
            <person name="Keightley P.D."/>
        </authorList>
    </citation>
    <scope>NUCLEOTIDE SEQUENCE</scope>
    <source>
        <strain evidence="8">SAG 7.73</strain>
    </source>
</reference>
<dbReference type="Proteomes" id="UP000650467">
    <property type="component" value="Unassembled WGS sequence"/>
</dbReference>
<dbReference type="NCBIfam" id="NF038013">
    <property type="entry name" value="AceTr_1"/>
    <property type="match status" value="1"/>
</dbReference>
<evidence type="ECO:0000256" key="2">
    <source>
        <dbReference type="ARBA" id="ARBA00005587"/>
    </source>
</evidence>
<keyword evidence="5 7" id="KW-0472">Membrane</keyword>
<dbReference type="PANTHER" id="PTHR30178">
    <property type="entry name" value="INNER MEMBRANE PROTEIN YAAH"/>
    <property type="match status" value="1"/>
</dbReference>
<dbReference type="GO" id="GO:0015360">
    <property type="term" value="F:acetate:proton symporter activity"/>
    <property type="evidence" value="ECO:0007669"/>
    <property type="project" value="TreeGrafter"/>
</dbReference>
<keyword evidence="4 7" id="KW-1133">Transmembrane helix</keyword>
<evidence type="ECO:0000313" key="8">
    <source>
        <dbReference type="EMBL" id="KAG2422609.1"/>
    </source>
</evidence>
<dbReference type="OrthoDB" id="2013617at2759"/>
<dbReference type="EMBL" id="JAEHOC010000099">
    <property type="protein sequence ID" value="KAG2422609.1"/>
    <property type="molecule type" value="Genomic_DNA"/>
</dbReference>
<keyword evidence="3 7" id="KW-0812">Transmembrane</keyword>
<evidence type="ECO:0000256" key="5">
    <source>
        <dbReference type="ARBA" id="ARBA00023136"/>
    </source>
</evidence>
<feature type="transmembrane region" description="Helical" evidence="7">
    <location>
        <begin position="88"/>
        <end position="111"/>
    </location>
</feature>
<evidence type="ECO:0000256" key="7">
    <source>
        <dbReference type="SAM" id="Phobius"/>
    </source>
</evidence>
<feature type="region of interest" description="Disordered" evidence="6">
    <location>
        <begin position="1"/>
        <end position="22"/>
    </location>
</feature>
<gene>
    <name evidence="8" type="ORF">HXX76_010391</name>
</gene>
<feature type="region of interest" description="Disordered" evidence="6">
    <location>
        <begin position="34"/>
        <end position="58"/>
    </location>
</feature>
<comment type="similarity">
    <text evidence="2">Belongs to the acetate uptake transporter (AceTr) (TC 2.A.96) family.</text>
</comment>
<feature type="transmembrane region" description="Helical" evidence="7">
    <location>
        <begin position="179"/>
        <end position="200"/>
    </location>
</feature>
<feature type="transmembrane region" description="Helical" evidence="7">
    <location>
        <begin position="63"/>
        <end position="82"/>
    </location>
</feature>
<dbReference type="GO" id="GO:0071422">
    <property type="term" value="P:succinate transmembrane transport"/>
    <property type="evidence" value="ECO:0007669"/>
    <property type="project" value="TreeGrafter"/>
</dbReference>
<protein>
    <recommendedName>
        <fullName evidence="10">GPR1/FUN34/yaaH family protein</fullName>
    </recommendedName>
</protein>
<dbReference type="GO" id="GO:0005886">
    <property type="term" value="C:plasma membrane"/>
    <property type="evidence" value="ECO:0007669"/>
    <property type="project" value="TreeGrafter"/>
</dbReference>
<sequence>MSKPPPAGWAVEKHDTDVEHGKPLVNLELRKQPSAHVDALPPPPKAAPEPSTSKDEWVKGDPGPFGLLCFGMTTCMLMFVTTEWTDKRFIPTVFCYAMFYGGFGQFVAGVLELIKGNTFGGTAFASYGAFWMGWFLLEYLSITNKALFPGVQSGKSLWCGLWAVLTFGFFIVTCRKNGCLMTIFSTLVITFSLLAGGVWSHDCEHAAGYFGFFCGASAIYAAFAFLYKVELGILLPGVRPVHFI</sequence>
<feature type="transmembrane region" description="Helical" evidence="7">
    <location>
        <begin position="206"/>
        <end position="227"/>
    </location>
</feature>
<dbReference type="AlphaFoldDB" id="A0A835VR95"/>
<feature type="transmembrane region" description="Helical" evidence="7">
    <location>
        <begin position="154"/>
        <end position="172"/>
    </location>
</feature>
<name>A0A835VR95_CHLIN</name>
<evidence type="ECO:0008006" key="10">
    <source>
        <dbReference type="Google" id="ProtNLM"/>
    </source>
</evidence>
<dbReference type="PANTHER" id="PTHR30178:SF3">
    <property type="entry name" value="SUCCINATE-ACETATE_PROTON SYMPORTER SATP"/>
    <property type="match status" value="1"/>
</dbReference>
<evidence type="ECO:0000256" key="3">
    <source>
        <dbReference type="ARBA" id="ARBA00022692"/>
    </source>
</evidence>
<evidence type="ECO:0000256" key="4">
    <source>
        <dbReference type="ARBA" id="ARBA00022989"/>
    </source>
</evidence>
<dbReference type="Pfam" id="PF01184">
    <property type="entry name" value="Gpr1_Fun34_YaaH"/>
    <property type="match status" value="1"/>
</dbReference>
<feature type="compositionally biased region" description="Basic and acidic residues" evidence="6">
    <location>
        <begin position="11"/>
        <end position="22"/>
    </location>
</feature>
<organism evidence="8 9">
    <name type="scientific">Chlamydomonas incerta</name>
    <dbReference type="NCBI Taxonomy" id="51695"/>
    <lineage>
        <taxon>Eukaryota</taxon>
        <taxon>Viridiplantae</taxon>
        <taxon>Chlorophyta</taxon>
        <taxon>core chlorophytes</taxon>
        <taxon>Chlorophyceae</taxon>
        <taxon>CS clade</taxon>
        <taxon>Chlamydomonadales</taxon>
        <taxon>Chlamydomonadaceae</taxon>
        <taxon>Chlamydomonas</taxon>
    </lineage>
</organism>
<feature type="transmembrane region" description="Helical" evidence="7">
    <location>
        <begin position="123"/>
        <end position="142"/>
    </location>
</feature>
<dbReference type="InterPro" id="IPR047623">
    <property type="entry name" value="SatP"/>
</dbReference>
<accession>A0A835VR95</accession>
<comment type="caution">
    <text evidence="8">The sequence shown here is derived from an EMBL/GenBank/DDBJ whole genome shotgun (WGS) entry which is preliminary data.</text>
</comment>
<evidence type="ECO:0000256" key="1">
    <source>
        <dbReference type="ARBA" id="ARBA00004141"/>
    </source>
</evidence>
<evidence type="ECO:0000313" key="9">
    <source>
        <dbReference type="Proteomes" id="UP000650467"/>
    </source>
</evidence>
<proteinExistence type="inferred from homology"/>
<keyword evidence="9" id="KW-1185">Reference proteome</keyword>
<comment type="subcellular location">
    <subcellularLocation>
        <location evidence="1">Membrane</location>
        <topology evidence="1">Multi-pass membrane protein</topology>
    </subcellularLocation>
</comment>
<dbReference type="InterPro" id="IPR000791">
    <property type="entry name" value="Gpr1/Fun34/SatP-like"/>
</dbReference>
<evidence type="ECO:0000256" key="6">
    <source>
        <dbReference type="SAM" id="MobiDB-lite"/>
    </source>
</evidence>